<dbReference type="RefSeq" id="WP_210209102.1">
    <property type="nucleotide sequence ID" value="NZ_QNRK01000088.1"/>
</dbReference>
<reference evidence="6 7" key="1">
    <citation type="submission" date="2018-06" db="EMBL/GenBank/DDBJ databases">
        <title>Genomic Encyclopedia of Type Strains, Phase IV (KMG-IV): sequencing the most valuable type-strain genomes for metagenomic binning, comparative biology and taxonomic classification.</title>
        <authorList>
            <person name="Goeker M."/>
        </authorList>
    </citation>
    <scope>NUCLEOTIDE SEQUENCE [LARGE SCALE GENOMIC DNA]</scope>
    <source>
        <strain evidence="6 7">DSM 24875</strain>
    </source>
</reference>
<feature type="non-terminal residue" evidence="6">
    <location>
        <position position="461"/>
    </location>
</feature>
<evidence type="ECO:0000259" key="4">
    <source>
        <dbReference type="Pfam" id="PF13005"/>
    </source>
</evidence>
<dbReference type="Pfam" id="PF13005">
    <property type="entry name" value="zf-IS66"/>
    <property type="match status" value="1"/>
</dbReference>
<gene>
    <name evidence="6" type="ORF">DFR50_1881</name>
</gene>
<name>A0A366EDW6_9HYPH</name>
<feature type="compositionally biased region" description="Gly residues" evidence="2">
    <location>
        <begin position="79"/>
        <end position="88"/>
    </location>
</feature>
<feature type="region of interest" description="Disordered" evidence="2">
    <location>
        <begin position="46"/>
        <end position="96"/>
    </location>
</feature>
<organism evidence="6 7">
    <name type="scientific">Roseiarcus fermentans</name>
    <dbReference type="NCBI Taxonomy" id="1473586"/>
    <lineage>
        <taxon>Bacteria</taxon>
        <taxon>Pseudomonadati</taxon>
        <taxon>Pseudomonadota</taxon>
        <taxon>Alphaproteobacteria</taxon>
        <taxon>Hyphomicrobiales</taxon>
        <taxon>Roseiarcaceae</taxon>
        <taxon>Roseiarcus</taxon>
    </lineage>
</organism>
<feature type="coiled-coil region" evidence="1">
    <location>
        <begin position="11"/>
        <end position="45"/>
    </location>
</feature>
<dbReference type="Gene3D" id="1.20.5.1700">
    <property type="match status" value="1"/>
</dbReference>
<dbReference type="PANTHER" id="PTHR33678">
    <property type="entry name" value="BLL1576 PROTEIN"/>
    <property type="match status" value="1"/>
</dbReference>
<feature type="domain" description="DUF6444" evidence="5">
    <location>
        <begin position="5"/>
        <end position="89"/>
    </location>
</feature>
<keyword evidence="1" id="KW-0175">Coiled coil</keyword>
<evidence type="ECO:0000256" key="1">
    <source>
        <dbReference type="SAM" id="Coils"/>
    </source>
</evidence>
<feature type="domain" description="Transposase IS66 central" evidence="3">
    <location>
        <begin position="168"/>
        <end position="444"/>
    </location>
</feature>
<evidence type="ECO:0000256" key="2">
    <source>
        <dbReference type="SAM" id="MobiDB-lite"/>
    </source>
</evidence>
<dbReference type="InterPro" id="IPR004291">
    <property type="entry name" value="Transposase_IS66_central"/>
</dbReference>
<evidence type="ECO:0000313" key="6">
    <source>
        <dbReference type="EMBL" id="RBO99684.1"/>
    </source>
</evidence>
<dbReference type="EMBL" id="QNRK01000088">
    <property type="protein sequence ID" value="RBO99684.1"/>
    <property type="molecule type" value="Genomic_DNA"/>
</dbReference>
<protein>
    <submittedName>
        <fullName evidence="6">Transposase</fullName>
    </submittedName>
</protein>
<dbReference type="AlphaFoldDB" id="A0A366EDW6"/>
<dbReference type="Pfam" id="PF03050">
    <property type="entry name" value="DDE_Tnp_IS66"/>
    <property type="match status" value="1"/>
</dbReference>
<evidence type="ECO:0000313" key="7">
    <source>
        <dbReference type="Proteomes" id="UP000253529"/>
    </source>
</evidence>
<sequence length="461" mass="51066">MVVPAEVQALVEALRSEISALRGEVADLRAENAALRAENAELRRRLDLDSTTSSKPPSSDGLKKKPRLPGSLRGRSGKASGGQTGHEGGTLRQVADPDRVVRHEACACGHCGRALDPKSAGGIEKRQVFDLVERPLLVTEHQASIYRCGHCRGVTKAAFPDGVVSAAQYGERIKAAAVYLNIQQLIPEDRTAQALSDLFGAPLICPASVVAWVGKKAQALRQVYRFIGERVAQAKVRHLDETGFRIAGKLQWLHTTSSLAFTFYRADEKRGAIPEDLQGGVVVHDHFLPYRRLDTVDHAFCNAHIVRELQSLIEFDHEPWAELMRDVLLAARLAVDRAREAGARAIAPEERAAFLERFWAAVRLGFAFHRQLPKLATKPSRGGRIKHRPGYNLLHRLKTFQTETLRFLTDFDVPFTNNLAEQDLRMMKVRMKISGSFRTLAGAQIFASLRSVVSTARKHGC</sequence>
<keyword evidence="7" id="KW-1185">Reference proteome</keyword>
<feature type="domain" description="Transposase IS66 zinc-finger binding" evidence="4">
    <location>
        <begin position="106"/>
        <end position="151"/>
    </location>
</feature>
<proteinExistence type="predicted"/>
<dbReference type="InterPro" id="IPR052344">
    <property type="entry name" value="Transposase-related"/>
</dbReference>
<dbReference type="Pfam" id="PF20042">
    <property type="entry name" value="DUF6444"/>
    <property type="match status" value="1"/>
</dbReference>
<dbReference type="NCBIfam" id="NF033517">
    <property type="entry name" value="transpos_IS66"/>
    <property type="match status" value="1"/>
</dbReference>
<accession>A0A366EDW6</accession>
<evidence type="ECO:0000259" key="5">
    <source>
        <dbReference type="Pfam" id="PF20042"/>
    </source>
</evidence>
<evidence type="ECO:0000259" key="3">
    <source>
        <dbReference type="Pfam" id="PF03050"/>
    </source>
</evidence>
<dbReference type="Proteomes" id="UP000253529">
    <property type="component" value="Unassembled WGS sequence"/>
</dbReference>
<comment type="caution">
    <text evidence="6">The sequence shown here is derived from an EMBL/GenBank/DDBJ whole genome shotgun (WGS) entry which is preliminary data.</text>
</comment>
<dbReference type="InterPro" id="IPR045618">
    <property type="entry name" value="DUF6444"/>
</dbReference>
<dbReference type="InterPro" id="IPR024474">
    <property type="entry name" value="Znf_dom_IS66"/>
</dbReference>
<feature type="compositionally biased region" description="Low complexity" evidence="2">
    <location>
        <begin position="49"/>
        <end position="60"/>
    </location>
</feature>
<dbReference type="PANTHER" id="PTHR33678:SF1">
    <property type="entry name" value="BLL1576 PROTEIN"/>
    <property type="match status" value="1"/>
</dbReference>